<dbReference type="GO" id="GO:0004852">
    <property type="term" value="F:uroporphyrinogen-III synthase activity"/>
    <property type="evidence" value="ECO:0007669"/>
    <property type="project" value="InterPro"/>
</dbReference>
<dbReference type="SUPFAM" id="SSF69618">
    <property type="entry name" value="HemD-like"/>
    <property type="match status" value="1"/>
</dbReference>
<dbReference type="OrthoDB" id="9815856at2"/>
<dbReference type="PANTHER" id="PTHR45790:SF3">
    <property type="entry name" value="S-ADENOSYL-L-METHIONINE-DEPENDENT UROPORPHYRINOGEN III METHYLTRANSFERASE, CHLOROPLASTIC"/>
    <property type="match status" value="1"/>
</dbReference>
<dbReference type="InterPro" id="IPR050161">
    <property type="entry name" value="Siro_Cobalamin_biosynth"/>
</dbReference>
<dbReference type="SUPFAM" id="SSF53790">
    <property type="entry name" value="Tetrapyrrole methylase"/>
    <property type="match status" value="1"/>
</dbReference>
<dbReference type="PANTHER" id="PTHR45790">
    <property type="entry name" value="SIROHEME SYNTHASE-RELATED"/>
    <property type="match status" value="1"/>
</dbReference>
<evidence type="ECO:0000313" key="9">
    <source>
        <dbReference type="Proteomes" id="UP000320585"/>
    </source>
</evidence>
<evidence type="ECO:0000256" key="2">
    <source>
        <dbReference type="ARBA" id="ARBA00022603"/>
    </source>
</evidence>
<feature type="domain" description="Tetrapyrrole biosynthesis uroporphyrinogen III synthase" evidence="7">
    <location>
        <begin position="268"/>
        <end position="496"/>
    </location>
</feature>
<evidence type="ECO:0000259" key="6">
    <source>
        <dbReference type="Pfam" id="PF00590"/>
    </source>
</evidence>
<dbReference type="NCBIfam" id="NF004790">
    <property type="entry name" value="PRK06136.1"/>
    <property type="match status" value="1"/>
</dbReference>
<dbReference type="Proteomes" id="UP000320585">
    <property type="component" value="Chromosome"/>
</dbReference>
<dbReference type="GeneID" id="92715931"/>
<dbReference type="NCBIfam" id="TIGR01469">
    <property type="entry name" value="cobA_cysG_Cterm"/>
    <property type="match status" value="1"/>
</dbReference>
<dbReference type="KEGG" id="dho:Dia5BBH33_07120"/>
<keyword evidence="3" id="KW-0808">Transferase</keyword>
<dbReference type="InterPro" id="IPR036108">
    <property type="entry name" value="4pyrrol_syn_uPrphyn_synt_sf"/>
</dbReference>
<dbReference type="RefSeq" id="WP_108849815.1">
    <property type="nucleotide sequence ID" value="NZ_AP019697.1"/>
</dbReference>
<dbReference type="InterPro" id="IPR014776">
    <property type="entry name" value="4pyrrole_Mease_sub2"/>
</dbReference>
<dbReference type="InterPro" id="IPR006366">
    <property type="entry name" value="CobA/CysG_C"/>
</dbReference>
<dbReference type="GO" id="GO:0032259">
    <property type="term" value="P:methylation"/>
    <property type="evidence" value="ECO:0007669"/>
    <property type="project" value="UniProtKB-KW"/>
</dbReference>
<keyword evidence="4" id="KW-0949">S-adenosyl-L-methionine</keyword>
<evidence type="ECO:0000256" key="3">
    <source>
        <dbReference type="ARBA" id="ARBA00022679"/>
    </source>
</evidence>
<accession>A0A8E4BRY4</accession>
<gene>
    <name evidence="8" type="ORF">Dia5BBH33_07120</name>
</gene>
<evidence type="ECO:0000256" key="1">
    <source>
        <dbReference type="ARBA" id="ARBA00012162"/>
    </source>
</evidence>
<organism evidence="8 9">
    <name type="scientific">Dialister hominis</name>
    <dbReference type="NCBI Taxonomy" id="2582419"/>
    <lineage>
        <taxon>Bacteria</taxon>
        <taxon>Bacillati</taxon>
        <taxon>Bacillota</taxon>
        <taxon>Negativicutes</taxon>
        <taxon>Veillonellales</taxon>
        <taxon>Veillonellaceae</taxon>
        <taxon>Dialister</taxon>
    </lineage>
</organism>
<keyword evidence="2" id="KW-0489">Methyltransferase</keyword>
<dbReference type="FunFam" id="3.30.950.10:FF:000001">
    <property type="entry name" value="Siroheme synthase"/>
    <property type="match status" value="1"/>
</dbReference>
<dbReference type="Pfam" id="PF02602">
    <property type="entry name" value="HEM4"/>
    <property type="match status" value="1"/>
</dbReference>
<protein>
    <recommendedName>
        <fullName evidence="1">uroporphyrinogen-III C-methyltransferase</fullName>
        <ecNumber evidence="1">2.1.1.107</ecNumber>
    </recommendedName>
</protein>
<proteinExistence type="predicted"/>
<dbReference type="CDD" id="cd06578">
    <property type="entry name" value="HemD"/>
    <property type="match status" value="1"/>
</dbReference>
<name>A0A8E4BRY4_9FIRM</name>
<dbReference type="EMBL" id="AP019697">
    <property type="protein sequence ID" value="BBK24777.1"/>
    <property type="molecule type" value="Genomic_DNA"/>
</dbReference>
<dbReference type="EC" id="2.1.1.107" evidence="1"/>
<evidence type="ECO:0000256" key="4">
    <source>
        <dbReference type="ARBA" id="ARBA00022691"/>
    </source>
</evidence>
<dbReference type="FunFam" id="3.40.1010.10:FF:000001">
    <property type="entry name" value="Siroheme synthase"/>
    <property type="match status" value="1"/>
</dbReference>
<dbReference type="PROSITE" id="PS00839">
    <property type="entry name" value="SUMT_1"/>
    <property type="match status" value="1"/>
</dbReference>
<dbReference type="Gene3D" id="3.30.950.10">
    <property type="entry name" value="Methyltransferase, Cobalt-precorrin-4 Transmethylase, Domain 2"/>
    <property type="match status" value="1"/>
</dbReference>
<dbReference type="GO" id="GO:0004851">
    <property type="term" value="F:uroporphyrin-III C-methyltransferase activity"/>
    <property type="evidence" value="ECO:0007669"/>
    <property type="project" value="UniProtKB-EC"/>
</dbReference>
<evidence type="ECO:0000313" key="8">
    <source>
        <dbReference type="EMBL" id="BBK24777.1"/>
    </source>
</evidence>
<dbReference type="InterPro" id="IPR003043">
    <property type="entry name" value="Uropor_MeTrfase_CS"/>
</dbReference>
<dbReference type="GO" id="GO:0019354">
    <property type="term" value="P:siroheme biosynthetic process"/>
    <property type="evidence" value="ECO:0007669"/>
    <property type="project" value="InterPro"/>
</dbReference>
<dbReference type="AlphaFoldDB" id="A0A8E4BRY4"/>
<dbReference type="Pfam" id="PF00590">
    <property type="entry name" value="TP_methylase"/>
    <property type="match status" value="1"/>
</dbReference>
<sequence>MNKGKVYLIGAGPGDPELLTLKGKRCLGEADVIVGDYLADKRILKFAKPDAEYIYVGKKVGCHTMKQHEISELLAEKGREGKIVARLKGGDPFVFGRGGEEIEVLRRAGVAFEEIPGVTSAIAALAYAGIPVTHRGVAASFTVITGHEDPTKDKSSIHWDKLACGSDTLIFLMSVGHTELIASQLMKYGRSPDTPAAFVRWGTRPYQETYTTTLENAAKDVVEKGIEPPAVFVVGNVVKLREEMRWFDNRPLFGKRIIITRSRTQASRLANALEERSACCIEIPTISIEAPSDDYAGMDDGIEHLDEYNWLIFTSQNGVNYFFNRLFEKGKDLRSVGHLKLAAIGPATAKELKKYGLNNDCVPKQYKAEDLVEEMRPLVKAGDKILIPRAKVARSVLPEGLESMGCDVNVVEAYTTHPDKGGKEKLLEILENKKVDIVTFTSSSTVYNFMDQLDGRTELLKGVQLACIGPITADSCRKYHLEPDVVSDVYTIDGLVDAIEKGVH</sequence>
<dbReference type="Gene3D" id="3.40.1010.10">
    <property type="entry name" value="Cobalt-precorrin-4 Transmethylase, Domain 1"/>
    <property type="match status" value="1"/>
</dbReference>
<evidence type="ECO:0000259" key="7">
    <source>
        <dbReference type="Pfam" id="PF02602"/>
    </source>
</evidence>
<dbReference type="CDD" id="cd11642">
    <property type="entry name" value="SUMT"/>
    <property type="match status" value="1"/>
</dbReference>
<dbReference type="Gene3D" id="3.40.50.10090">
    <property type="match status" value="2"/>
</dbReference>
<keyword evidence="9" id="KW-1185">Reference proteome</keyword>
<feature type="domain" description="Tetrapyrrole methylase" evidence="6">
    <location>
        <begin position="5"/>
        <end position="217"/>
    </location>
</feature>
<dbReference type="InterPro" id="IPR003754">
    <property type="entry name" value="4pyrrol_synth_uPrphyn_synth"/>
</dbReference>
<dbReference type="InterPro" id="IPR014777">
    <property type="entry name" value="4pyrrole_Mease_sub1"/>
</dbReference>
<evidence type="ECO:0000256" key="5">
    <source>
        <dbReference type="ARBA" id="ARBA00023244"/>
    </source>
</evidence>
<keyword evidence="5" id="KW-0627">Porphyrin biosynthesis</keyword>
<dbReference type="InterPro" id="IPR035996">
    <property type="entry name" value="4pyrrol_Methylase_sf"/>
</dbReference>
<dbReference type="InterPro" id="IPR000878">
    <property type="entry name" value="4pyrrol_Mease"/>
</dbReference>
<reference evidence="9" key="1">
    <citation type="submission" date="2019-05" db="EMBL/GenBank/DDBJ databases">
        <title>Complete genome sequencing of Dialister sp. strain 5BBH33.</title>
        <authorList>
            <person name="Sakamoto M."/>
            <person name="Murakami T."/>
            <person name="Mori H."/>
        </authorList>
    </citation>
    <scope>NUCLEOTIDE SEQUENCE [LARGE SCALE GENOMIC DNA]</scope>
    <source>
        <strain evidence="9">5BBH33</strain>
    </source>
</reference>